<protein>
    <submittedName>
        <fullName evidence="3">FIG007959: peptidase, M16 family</fullName>
    </submittedName>
</protein>
<dbReference type="SUPFAM" id="SSF63411">
    <property type="entry name" value="LuxS/MPP-like metallohydrolase"/>
    <property type="match status" value="1"/>
</dbReference>
<feature type="non-terminal residue" evidence="3">
    <location>
        <position position="1"/>
    </location>
</feature>
<dbReference type="InterPro" id="IPR007863">
    <property type="entry name" value="Peptidase_M16_C"/>
</dbReference>
<dbReference type="Gene3D" id="3.30.830.10">
    <property type="entry name" value="Metalloenzyme, LuxS/M16 peptidase-like"/>
    <property type="match status" value="1"/>
</dbReference>
<evidence type="ECO:0000313" key="3">
    <source>
        <dbReference type="EMBL" id="VAV94198.1"/>
    </source>
</evidence>
<dbReference type="PANTHER" id="PTHR11851:SF49">
    <property type="entry name" value="MITOCHONDRIAL-PROCESSING PEPTIDASE SUBUNIT ALPHA"/>
    <property type="match status" value="1"/>
</dbReference>
<accession>A0A3B0S1A1</accession>
<dbReference type="EMBL" id="UOEK01000054">
    <property type="protein sequence ID" value="VAV94198.1"/>
    <property type="molecule type" value="Genomic_DNA"/>
</dbReference>
<evidence type="ECO:0000259" key="2">
    <source>
        <dbReference type="Pfam" id="PF05193"/>
    </source>
</evidence>
<gene>
    <name evidence="3" type="ORF">MNBD_ACTINO02-343</name>
</gene>
<dbReference type="PANTHER" id="PTHR11851">
    <property type="entry name" value="METALLOPROTEASE"/>
    <property type="match status" value="1"/>
</dbReference>
<dbReference type="Pfam" id="PF05193">
    <property type="entry name" value="Peptidase_M16_C"/>
    <property type="match status" value="1"/>
</dbReference>
<name>A0A3B0S1A1_9ZZZZ</name>
<feature type="domain" description="Peptidase M16 C-terminal" evidence="2">
    <location>
        <begin position="1"/>
        <end position="158"/>
    </location>
</feature>
<organism evidence="3">
    <name type="scientific">hydrothermal vent metagenome</name>
    <dbReference type="NCBI Taxonomy" id="652676"/>
    <lineage>
        <taxon>unclassified sequences</taxon>
        <taxon>metagenomes</taxon>
        <taxon>ecological metagenomes</taxon>
    </lineage>
</organism>
<evidence type="ECO:0000256" key="1">
    <source>
        <dbReference type="ARBA" id="ARBA00007261"/>
    </source>
</evidence>
<dbReference type="InterPro" id="IPR011249">
    <property type="entry name" value="Metalloenz_LuxS/M16"/>
</dbReference>
<dbReference type="GO" id="GO:0046872">
    <property type="term" value="F:metal ion binding"/>
    <property type="evidence" value="ECO:0007669"/>
    <property type="project" value="InterPro"/>
</dbReference>
<comment type="similarity">
    <text evidence="1">Belongs to the peptidase M16 family.</text>
</comment>
<reference evidence="3" key="1">
    <citation type="submission" date="2018-06" db="EMBL/GenBank/DDBJ databases">
        <authorList>
            <person name="Zhirakovskaya E."/>
        </authorList>
    </citation>
    <scope>NUCLEOTIDE SEQUENCE</scope>
</reference>
<dbReference type="InterPro" id="IPR050361">
    <property type="entry name" value="MPP/UQCRC_Complex"/>
</dbReference>
<sequence>YTPSSVVISAAGRVDHEDFVALVTKHFGSWEGVAPTRTLQTLAVRSAVNVVRRDTEQAHLVLGMPGYVRDDDRRYPHLVVDHILGGGMSSRLFEEIREQRGLAYAVHSFRMPFVDTGASAIYVGTTPSQAAEVLKLVRSELAKLVESGVTAEEMVRAKGHVKGSLALSLEDATSRMTRLGRSELVGLDHISVDEVVALVEAVTLDDVLKVASDVYAGPFVLGAVGPFDAASLEEFVA</sequence>
<proteinExistence type="inferred from homology"/>
<dbReference type="AlphaFoldDB" id="A0A3B0S1A1"/>